<dbReference type="RefSeq" id="WP_151509972.1">
    <property type="nucleotide sequence ID" value="NZ_JBMVCA010000020.1"/>
</dbReference>
<dbReference type="AlphaFoldDB" id="A0A5N5EPQ5"/>
<reference evidence="1 2" key="1">
    <citation type="submission" date="2019-09" db="EMBL/GenBank/DDBJ databases">
        <authorList>
            <person name="Liu P."/>
        </authorList>
    </citation>
    <scope>NUCLEOTIDE SEQUENCE [LARGE SCALE GENOMIC DNA]</scope>
    <source>
        <strain evidence="1 2">TRM68085</strain>
    </source>
</reference>
<evidence type="ECO:0000313" key="1">
    <source>
        <dbReference type="EMBL" id="KAB2592865.1"/>
    </source>
</evidence>
<sequence>MGFDGTIWRLRRGKELVGEIAVDDLDFPWLHGRFIPGPAYDAGIRELFDRELALMERLDEDESDESAEAWEGVCWEVNRTLVLTGPEGKGVAEFLLHIQGDRAWFRWSDTPFSEEGP</sequence>
<keyword evidence="2" id="KW-1185">Reference proteome</keyword>
<dbReference type="EMBL" id="VYUA01000006">
    <property type="protein sequence ID" value="KAB2592865.1"/>
    <property type="molecule type" value="Genomic_DNA"/>
</dbReference>
<proteinExistence type="predicted"/>
<evidence type="ECO:0000313" key="2">
    <source>
        <dbReference type="Proteomes" id="UP000326907"/>
    </source>
</evidence>
<protein>
    <submittedName>
        <fullName evidence="1">Uncharacterized protein</fullName>
    </submittedName>
</protein>
<name>A0A5N5EPQ5_9ACTN</name>
<accession>A0A5N5EPQ5</accession>
<dbReference type="Proteomes" id="UP000326907">
    <property type="component" value="Unassembled WGS sequence"/>
</dbReference>
<organism evidence="1 2">
    <name type="scientific">Streptomyces arboris</name>
    <dbReference type="NCBI Taxonomy" id="2600619"/>
    <lineage>
        <taxon>Bacteria</taxon>
        <taxon>Bacillati</taxon>
        <taxon>Actinomycetota</taxon>
        <taxon>Actinomycetes</taxon>
        <taxon>Kitasatosporales</taxon>
        <taxon>Streptomycetaceae</taxon>
        <taxon>Streptomyces</taxon>
    </lineage>
</organism>
<gene>
    <name evidence="1" type="ORF">F5983_10005</name>
</gene>
<comment type="caution">
    <text evidence="1">The sequence shown here is derived from an EMBL/GenBank/DDBJ whole genome shotgun (WGS) entry which is preliminary data.</text>
</comment>